<evidence type="ECO:0000313" key="2">
    <source>
        <dbReference type="Proteomes" id="UP001589670"/>
    </source>
</evidence>
<evidence type="ECO:0000313" key="1">
    <source>
        <dbReference type="EMBL" id="MFB9150190.1"/>
    </source>
</evidence>
<proteinExistence type="predicted"/>
<protein>
    <submittedName>
        <fullName evidence="1">Uncharacterized protein</fullName>
    </submittedName>
</protein>
<keyword evidence="2" id="KW-1185">Reference proteome</keyword>
<comment type="caution">
    <text evidence="1">The sequence shown here is derived from an EMBL/GenBank/DDBJ whole genome shotgun (WGS) entry which is preliminary data.</text>
</comment>
<name>A0ABV5I0G8_9RHOB</name>
<dbReference type="Proteomes" id="UP001589670">
    <property type="component" value="Unassembled WGS sequence"/>
</dbReference>
<reference evidence="1 2" key="1">
    <citation type="submission" date="2024-09" db="EMBL/GenBank/DDBJ databases">
        <authorList>
            <person name="Sun Q."/>
            <person name="Mori K."/>
        </authorList>
    </citation>
    <scope>NUCLEOTIDE SEQUENCE [LARGE SCALE GENOMIC DNA]</scope>
    <source>
        <strain evidence="1 2">CECT 9424</strain>
    </source>
</reference>
<dbReference type="RefSeq" id="WP_377069740.1">
    <property type="nucleotide sequence ID" value="NZ_JBHMEC010000016.1"/>
</dbReference>
<organism evidence="1 2">
    <name type="scientific">Roseovarius ramblicola</name>
    <dbReference type="NCBI Taxonomy" id="2022336"/>
    <lineage>
        <taxon>Bacteria</taxon>
        <taxon>Pseudomonadati</taxon>
        <taxon>Pseudomonadota</taxon>
        <taxon>Alphaproteobacteria</taxon>
        <taxon>Rhodobacterales</taxon>
        <taxon>Roseobacteraceae</taxon>
        <taxon>Roseovarius</taxon>
    </lineage>
</organism>
<sequence length="317" mass="36353">MAMKEPERRSIPLNDHGLALLGEALALWPGSGEAVGGIRAAQAVLGFPVRVTDPADPEFFWQGEWCCAPEIVTARAFAWERQDFDDFPALRAYTTKDLPDYARYLDQVTPIATRPARPVDDLMKSLDRWFEREVEKRTGIRVGLGTKPIRWGDNYYREMVYQRDIAPPKKRGRKKGDSGYRDGLIEAAMMVEIMICEDEHRYKIQVEEWKAARRRGESPTAPKPEIDEVEACRRVVRTVGWVSADQLLVCEDENGDPIRCEDGSPLEETRIAIKPERCREADNDEGITEDGKTLFEIATTRLVKYRRRNKKRYESTS</sequence>
<dbReference type="EMBL" id="JBHMEC010000016">
    <property type="protein sequence ID" value="MFB9150190.1"/>
    <property type="molecule type" value="Genomic_DNA"/>
</dbReference>
<accession>A0ABV5I0G8</accession>
<gene>
    <name evidence="1" type="ORF">ACFFU4_10560</name>
</gene>